<reference evidence="2 3" key="1">
    <citation type="submission" date="2018-05" db="EMBL/GenBank/DDBJ databases">
        <title>Brachybacterium sp. M1HQ-2T, whole genome shotgun sequence.</title>
        <authorList>
            <person name="Tuo L."/>
        </authorList>
    </citation>
    <scope>NUCLEOTIDE SEQUENCE [LARGE SCALE GENOMIC DNA]</scope>
    <source>
        <strain evidence="2 3">M1HQ-2</strain>
    </source>
</reference>
<name>A0A2U2RJ23_9MICO</name>
<feature type="transmembrane region" description="Helical" evidence="1">
    <location>
        <begin position="46"/>
        <end position="67"/>
    </location>
</feature>
<gene>
    <name evidence="2" type="ORF">DEO23_11375</name>
</gene>
<dbReference type="OrthoDB" id="5149710at2"/>
<comment type="caution">
    <text evidence="2">The sequence shown here is derived from an EMBL/GenBank/DDBJ whole genome shotgun (WGS) entry which is preliminary data.</text>
</comment>
<organism evidence="2 3">
    <name type="scientific">Brachybacterium endophyticum</name>
    <dbReference type="NCBI Taxonomy" id="2182385"/>
    <lineage>
        <taxon>Bacteria</taxon>
        <taxon>Bacillati</taxon>
        <taxon>Actinomycetota</taxon>
        <taxon>Actinomycetes</taxon>
        <taxon>Micrococcales</taxon>
        <taxon>Dermabacteraceae</taxon>
        <taxon>Brachybacterium</taxon>
    </lineage>
</organism>
<dbReference type="RefSeq" id="WP_109276151.1">
    <property type="nucleotide sequence ID" value="NZ_QFKX01000004.1"/>
</dbReference>
<dbReference type="NCBIfam" id="NF041681">
    <property type="entry name" value="HGxxPAAW"/>
    <property type="match status" value="1"/>
</dbReference>
<keyword evidence="1" id="KW-0472">Membrane</keyword>
<proteinExistence type="predicted"/>
<keyword evidence="3" id="KW-1185">Reference proteome</keyword>
<feature type="transmembrane region" description="Helical" evidence="1">
    <location>
        <begin position="20"/>
        <end position="40"/>
    </location>
</feature>
<dbReference type="EMBL" id="QFKX01000004">
    <property type="protein sequence ID" value="PWH05795.1"/>
    <property type="molecule type" value="Genomic_DNA"/>
</dbReference>
<sequence length="79" mass="8043">MPSLHAVPPPPPENEGNTVAAWVCTVGVVLGSIVAALGLVLVDVPIIIGGAIVIVLALIVSLVLRIAGFGQKSRRAQAR</sequence>
<keyword evidence="1" id="KW-0812">Transmembrane</keyword>
<dbReference type="AlphaFoldDB" id="A0A2U2RJ23"/>
<evidence type="ECO:0000256" key="1">
    <source>
        <dbReference type="SAM" id="Phobius"/>
    </source>
</evidence>
<protein>
    <submittedName>
        <fullName evidence="2">Uncharacterized protein</fullName>
    </submittedName>
</protein>
<accession>A0A2U2RJ23</accession>
<evidence type="ECO:0000313" key="3">
    <source>
        <dbReference type="Proteomes" id="UP000245590"/>
    </source>
</evidence>
<keyword evidence="1" id="KW-1133">Transmembrane helix</keyword>
<evidence type="ECO:0000313" key="2">
    <source>
        <dbReference type="EMBL" id="PWH05795.1"/>
    </source>
</evidence>
<dbReference type="Proteomes" id="UP000245590">
    <property type="component" value="Unassembled WGS sequence"/>
</dbReference>